<dbReference type="EMBL" id="MGDD01000190">
    <property type="protein sequence ID" value="OGL45212.1"/>
    <property type="molecule type" value="Genomic_DNA"/>
</dbReference>
<dbReference type="PANTHER" id="PTHR21180">
    <property type="entry name" value="ENDONUCLEASE/EXONUCLEASE/PHOSPHATASE FAMILY DOMAIN-CONTAINING PROTEIN 1"/>
    <property type="match status" value="1"/>
</dbReference>
<dbReference type="Proteomes" id="UP000179266">
    <property type="component" value="Unassembled WGS sequence"/>
</dbReference>
<evidence type="ECO:0008006" key="3">
    <source>
        <dbReference type="Google" id="ProtNLM"/>
    </source>
</evidence>
<dbReference type="InterPro" id="IPR010994">
    <property type="entry name" value="RuvA_2-like"/>
</dbReference>
<protein>
    <recommendedName>
        <fullName evidence="3">Helix-hairpin-helix DNA-binding motif class 1 domain-containing protein</fullName>
    </recommendedName>
</protein>
<name>A0A1F7RUK1_9BACT</name>
<dbReference type="AlphaFoldDB" id="A0A1F7RUK1"/>
<dbReference type="GO" id="GO:0015628">
    <property type="term" value="P:protein secretion by the type II secretion system"/>
    <property type="evidence" value="ECO:0007669"/>
    <property type="project" value="TreeGrafter"/>
</dbReference>
<dbReference type="GO" id="GO:0015627">
    <property type="term" value="C:type II protein secretion system complex"/>
    <property type="evidence" value="ECO:0007669"/>
    <property type="project" value="TreeGrafter"/>
</dbReference>
<dbReference type="SUPFAM" id="SSF47781">
    <property type="entry name" value="RuvA domain 2-like"/>
    <property type="match status" value="1"/>
</dbReference>
<dbReference type="Gene3D" id="1.10.150.320">
    <property type="entry name" value="Photosystem II 12 kDa extrinsic protein"/>
    <property type="match status" value="1"/>
</dbReference>
<dbReference type="Pfam" id="PF12836">
    <property type="entry name" value="HHH_3"/>
    <property type="match status" value="1"/>
</dbReference>
<dbReference type="PANTHER" id="PTHR21180:SF32">
    <property type="entry name" value="ENDONUCLEASE_EXONUCLEASE_PHOSPHATASE FAMILY DOMAIN-CONTAINING PROTEIN 1"/>
    <property type="match status" value="1"/>
</dbReference>
<reference evidence="1 2" key="1">
    <citation type="journal article" date="2016" name="Nat. Commun.">
        <title>Thousands of microbial genomes shed light on interconnected biogeochemical processes in an aquifer system.</title>
        <authorList>
            <person name="Anantharaman K."/>
            <person name="Brown C.T."/>
            <person name="Hug L.A."/>
            <person name="Sharon I."/>
            <person name="Castelle C.J."/>
            <person name="Probst A.J."/>
            <person name="Thomas B.C."/>
            <person name="Singh A."/>
            <person name="Wilkins M.J."/>
            <person name="Karaoz U."/>
            <person name="Brodie E.L."/>
            <person name="Williams K.H."/>
            <person name="Hubbard S.S."/>
            <person name="Banfield J.F."/>
        </authorList>
    </citation>
    <scope>NUCLEOTIDE SEQUENCE [LARGE SCALE GENOMIC DNA]</scope>
</reference>
<comment type="caution">
    <text evidence="1">The sequence shown here is derived from an EMBL/GenBank/DDBJ whole genome shotgun (WGS) entry which is preliminary data.</text>
</comment>
<accession>A0A1F7RUK1</accession>
<organism evidence="1 2">
    <name type="scientific">Candidatus Schekmanbacteria bacterium RBG_13_48_7</name>
    <dbReference type="NCBI Taxonomy" id="1817878"/>
    <lineage>
        <taxon>Bacteria</taxon>
        <taxon>Candidatus Schekmaniibacteriota</taxon>
    </lineage>
</organism>
<proteinExistence type="predicted"/>
<evidence type="ECO:0000313" key="1">
    <source>
        <dbReference type="EMBL" id="OGL45212.1"/>
    </source>
</evidence>
<dbReference type="InterPro" id="IPR051675">
    <property type="entry name" value="Endo/Exo/Phosphatase_dom_1"/>
</dbReference>
<gene>
    <name evidence="1" type="ORF">A2161_21375</name>
</gene>
<evidence type="ECO:0000313" key="2">
    <source>
        <dbReference type="Proteomes" id="UP000179266"/>
    </source>
</evidence>
<sequence length="382" mass="42936">MKSKHYKCAELALEALNHLQSLKIGKLSSAIRKIELIARLTDDKPLLRWCEFQLGEYQHQFMQILEKGIDEEAVNIIIIKIEELNIPLTHQEIFTRLTKAGGGFKSIESIEQIFEKLNKGKRGNDGTYYLDNIQDTISSCSNAAAKHASRIYSTYSFGEIPRQQFDLIRERVDDLLLNICPDAVEKFMSAYEKLASPSSEDWSLALTSCRRIIKAVADSIFPPRTNNFNGRSVGEEQYINRLWAFLDQNVPSGSDKDLAKAHVDYLGAFMQKLNDKVSKGVHATVVHKEAIRIVLYTYLTLGDILEFANKGLKKTLSDKGKIDINSASIEELSSVPGITRDLAKEIIKIRVKGKFKSIKELSIIKGVGLKTIEKISSKAIAI</sequence>